<dbReference type="InterPro" id="IPR050190">
    <property type="entry name" value="UPF0213_domain"/>
</dbReference>
<dbReference type="CDD" id="cd10456">
    <property type="entry name" value="GIY-YIG_UPF0213"/>
    <property type="match status" value="1"/>
</dbReference>
<dbReference type="EMBL" id="CP013650">
    <property type="protein sequence ID" value="ALS97640.1"/>
    <property type="molecule type" value="Genomic_DNA"/>
</dbReference>
<dbReference type="SUPFAM" id="SSF82771">
    <property type="entry name" value="GIY-YIG endonuclease"/>
    <property type="match status" value="1"/>
</dbReference>
<organism evidence="3 4">
    <name type="scientific">Lacimicrobium alkaliphilum</name>
    <dbReference type="NCBI Taxonomy" id="1526571"/>
    <lineage>
        <taxon>Bacteria</taxon>
        <taxon>Pseudomonadati</taxon>
        <taxon>Pseudomonadota</taxon>
        <taxon>Gammaproteobacteria</taxon>
        <taxon>Alteromonadales</taxon>
        <taxon>Alteromonadaceae</taxon>
        <taxon>Lacimicrobium</taxon>
    </lineage>
</organism>
<dbReference type="InterPro" id="IPR000305">
    <property type="entry name" value="GIY-YIG_endonuc"/>
</dbReference>
<sequence length="83" mass="9227">MVETRLGHWYTGISPDPVRRFTEHQSGGPKAAKALKGKGPLTMIYQVPVGDRSQASRAEHWVKSLTRQQKQALVAGRLALPDY</sequence>
<evidence type="ECO:0000256" key="1">
    <source>
        <dbReference type="ARBA" id="ARBA00007435"/>
    </source>
</evidence>
<dbReference type="Proteomes" id="UP000068447">
    <property type="component" value="Chromosome"/>
</dbReference>
<feature type="domain" description="GIY-YIG" evidence="2">
    <location>
        <begin position="1"/>
        <end position="72"/>
    </location>
</feature>
<dbReference type="Gene3D" id="3.40.1440.10">
    <property type="entry name" value="GIY-YIG endonuclease"/>
    <property type="match status" value="1"/>
</dbReference>
<evidence type="ECO:0000259" key="2">
    <source>
        <dbReference type="PROSITE" id="PS50164"/>
    </source>
</evidence>
<dbReference type="KEGG" id="lal:AT746_04705"/>
<dbReference type="PANTHER" id="PTHR34477:SF1">
    <property type="entry name" value="UPF0213 PROTEIN YHBQ"/>
    <property type="match status" value="1"/>
</dbReference>
<evidence type="ECO:0000313" key="4">
    <source>
        <dbReference type="Proteomes" id="UP000068447"/>
    </source>
</evidence>
<dbReference type="Pfam" id="PF01541">
    <property type="entry name" value="GIY-YIG"/>
    <property type="match status" value="1"/>
</dbReference>
<dbReference type="PANTHER" id="PTHR34477">
    <property type="entry name" value="UPF0213 PROTEIN YHBQ"/>
    <property type="match status" value="1"/>
</dbReference>
<dbReference type="OrthoDB" id="9797095at2"/>
<dbReference type="PROSITE" id="PS50164">
    <property type="entry name" value="GIY_YIG"/>
    <property type="match status" value="1"/>
</dbReference>
<name>A0A0U3AXB8_9ALTE</name>
<dbReference type="InterPro" id="IPR035901">
    <property type="entry name" value="GIY-YIG_endonuc_sf"/>
</dbReference>
<accession>A0A0U3AXB8</accession>
<dbReference type="AlphaFoldDB" id="A0A0U3AXB8"/>
<dbReference type="STRING" id="1526571.AT746_04705"/>
<comment type="similarity">
    <text evidence="1">Belongs to the UPF0213 family.</text>
</comment>
<keyword evidence="4" id="KW-1185">Reference proteome</keyword>
<protein>
    <submittedName>
        <fullName evidence="3">Excinuclease ABC subunit C</fullName>
    </submittedName>
</protein>
<gene>
    <name evidence="3" type="ORF">AT746_04705</name>
</gene>
<proteinExistence type="inferred from homology"/>
<evidence type="ECO:0000313" key="3">
    <source>
        <dbReference type="EMBL" id="ALS97640.1"/>
    </source>
</evidence>
<reference evidence="3 4" key="1">
    <citation type="submission" date="2015-12" db="EMBL/GenBank/DDBJ databases">
        <title>Complete genome of Lacimicrobium alkaliphilum KCTC 32984.</title>
        <authorList>
            <person name="Kim S.-G."/>
            <person name="Lee Y.-J."/>
        </authorList>
    </citation>
    <scope>NUCLEOTIDE SEQUENCE [LARGE SCALE GENOMIC DNA]</scope>
    <source>
        <strain evidence="3 4">YelD216</strain>
    </source>
</reference>